<comment type="caution">
    <text evidence="2">The sequence shown here is derived from an EMBL/GenBank/DDBJ whole genome shotgun (WGS) entry which is preliminary data.</text>
</comment>
<organism evidence="2 3">
    <name type="scientific">Cloeon dipterum</name>
    <dbReference type="NCBI Taxonomy" id="197152"/>
    <lineage>
        <taxon>Eukaryota</taxon>
        <taxon>Metazoa</taxon>
        <taxon>Ecdysozoa</taxon>
        <taxon>Arthropoda</taxon>
        <taxon>Hexapoda</taxon>
        <taxon>Insecta</taxon>
        <taxon>Pterygota</taxon>
        <taxon>Palaeoptera</taxon>
        <taxon>Ephemeroptera</taxon>
        <taxon>Pisciforma</taxon>
        <taxon>Baetidae</taxon>
        <taxon>Cloeon</taxon>
    </lineage>
</organism>
<dbReference type="SUPFAM" id="SSF49562">
    <property type="entry name" value="C2 domain (Calcium/lipid-binding domain, CaLB)"/>
    <property type="match status" value="1"/>
</dbReference>
<feature type="non-terminal residue" evidence="2">
    <location>
        <position position="1"/>
    </location>
</feature>
<sequence length="135" mass="15126">NELTLTIDKWHLDDAHKDKQNKIFEQDFKVRIFFTITIDSSSRLTCRIVRFQVRLCMLRLPNLESSVDRISLSNNASRLQTGAGIASQAQAGVVVVESQNTPNGSSEGDDRSSSDSSEDEEPDEDESWESGELHP</sequence>
<name>A0A8S1C7M4_9INSE</name>
<dbReference type="AlphaFoldDB" id="A0A8S1C7M4"/>
<evidence type="ECO:0000313" key="2">
    <source>
        <dbReference type="EMBL" id="CAB3364161.1"/>
    </source>
</evidence>
<dbReference type="OrthoDB" id="16692at2759"/>
<evidence type="ECO:0000256" key="1">
    <source>
        <dbReference type="SAM" id="MobiDB-lite"/>
    </source>
</evidence>
<keyword evidence="3" id="KW-1185">Reference proteome</keyword>
<evidence type="ECO:0000313" key="3">
    <source>
        <dbReference type="Proteomes" id="UP000494165"/>
    </source>
</evidence>
<dbReference type="Gene3D" id="2.60.40.1110">
    <property type="match status" value="1"/>
</dbReference>
<dbReference type="EMBL" id="CADEPI010000015">
    <property type="protein sequence ID" value="CAB3364161.1"/>
    <property type="molecule type" value="Genomic_DNA"/>
</dbReference>
<accession>A0A8S1C7M4</accession>
<dbReference type="InterPro" id="IPR035892">
    <property type="entry name" value="C2_domain_sf"/>
</dbReference>
<feature type="compositionally biased region" description="Acidic residues" evidence="1">
    <location>
        <begin position="116"/>
        <end position="129"/>
    </location>
</feature>
<protein>
    <submittedName>
        <fullName evidence="2">Uncharacterized protein</fullName>
    </submittedName>
</protein>
<reference evidence="2 3" key="1">
    <citation type="submission" date="2020-04" db="EMBL/GenBank/DDBJ databases">
        <authorList>
            <person name="Alioto T."/>
            <person name="Alioto T."/>
            <person name="Gomez Garrido J."/>
        </authorList>
    </citation>
    <scope>NUCLEOTIDE SEQUENCE [LARGE SCALE GENOMIC DNA]</scope>
</reference>
<dbReference type="Proteomes" id="UP000494165">
    <property type="component" value="Unassembled WGS sequence"/>
</dbReference>
<gene>
    <name evidence="2" type="ORF">CLODIP_2_CD14509</name>
</gene>
<feature type="region of interest" description="Disordered" evidence="1">
    <location>
        <begin position="93"/>
        <end position="135"/>
    </location>
</feature>
<proteinExistence type="predicted"/>